<dbReference type="Pfam" id="PF01170">
    <property type="entry name" value="UPF0020"/>
    <property type="match status" value="1"/>
</dbReference>
<sequence>MSKQFFFEAGAFPDLSYVELIAVLESFNISKDIITRFGTTIFLVKNEKIDENFVINVFQRLGGCKRVGYILEDIDNFSYRSESIQGSKIIFGISILGDSLKNESVFIKKLANSIKRTLRSDAISSRFIIPKGKDNSLNSAQVINNQIIEKGFELDILRNFETEKYGKTLMVQDLEGFVQRDMYKPNTDIQMGTLPPKLARMMVNFTAQNSGILWDPFCGSGTIPMEAVILGFNTLASDVNPVAVNTTSSNIEWLSKEGFAPDALYESFRFDVTKANKEVIKKLKNTDITAIVCEPYMGPPQTALLSEQKASELLIDVKNLYFKLFDLIDNKIEKRYIKVILIIPSYKTQKGWKTFGIRELVNKRWIVKNGDYLKNRDLKWSRKNSIITRNIFILERT</sequence>
<dbReference type="Gene3D" id="3.40.50.150">
    <property type="entry name" value="Vaccinia Virus protein VP39"/>
    <property type="match status" value="1"/>
</dbReference>
<dbReference type="SUPFAM" id="SSF53335">
    <property type="entry name" value="S-adenosyl-L-methionine-dependent methyltransferases"/>
    <property type="match status" value="1"/>
</dbReference>
<evidence type="ECO:0000313" key="2">
    <source>
        <dbReference type="EMBL" id="NLD25625.1"/>
    </source>
</evidence>
<reference evidence="2 3" key="1">
    <citation type="journal article" date="2020" name="Biotechnol. Biofuels">
        <title>New insights from the biogas microbiome by comprehensive genome-resolved metagenomics of nearly 1600 species originating from multiple anaerobic digesters.</title>
        <authorList>
            <person name="Campanaro S."/>
            <person name="Treu L."/>
            <person name="Rodriguez-R L.M."/>
            <person name="Kovalovszki A."/>
            <person name="Ziels R.M."/>
            <person name="Maus I."/>
            <person name="Zhu X."/>
            <person name="Kougias P.G."/>
            <person name="Basile A."/>
            <person name="Luo G."/>
            <person name="Schluter A."/>
            <person name="Konstantinidis K.T."/>
            <person name="Angelidaki I."/>
        </authorList>
    </citation>
    <scope>NUCLEOTIDE SEQUENCE [LARGE SCALE GENOMIC DNA]</scope>
    <source>
        <strain evidence="2">AS06rmzACSIP_65</strain>
    </source>
</reference>
<dbReference type="InterPro" id="IPR000241">
    <property type="entry name" value="RlmKL-like_Mtase"/>
</dbReference>
<dbReference type="InterPro" id="IPR029063">
    <property type="entry name" value="SAM-dependent_MTases_sf"/>
</dbReference>
<proteinExistence type="predicted"/>
<feature type="domain" description="Ribosomal RNA large subunit methyltransferase K/L-like methyltransferase" evidence="1">
    <location>
        <begin position="191"/>
        <end position="238"/>
    </location>
</feature>
<evidence type="ECO:0000259" key="1">
    <source>
        <dbReference type="Pfam" id="PF01170"/>
    </source>
</evidence>
<evidence type="ECO:0000313" key="3">
    <source>
        <dbReference type="Proteomes" id="UP000545876"/>
    </source>
</evidence>
<accession>A0A847D118</accession>
<dbReference type="PANTHER" id="PTHR14911">
    <property type="entry name" value="THUMP DOMAIN-CONTAINING"/>
    <property type="match status" value="1"/>
</dbReference>
<protein>
    <recommendedName>
        <fullName evidence="1">Ribosomal RNA large subunit methyltransferase K/L-like methyltransferase domain-containing protein</fullName>
    </recommendedName>
</protein>
<gene>
    <name evidence="2" type="ORF">GX656_03250</name>
</gene>
<comment type="caution">
    <text evidence="2">The sequence shown here is derived from an EMBL/GenBank/DDBJ whole genome shotgun (WGS) entry which is preliminary data.</text>
</comment>
<dbReference type="PANTHER" id="PTHR14911:SF13">
    <property type="entry name" value="TRNA (GUANINE(6)-N2)-METHYLTRANSFERASE THUMP3"/>
    <property type="match status" value="1"/>
</dbReference>
<dbReference type="GO" id="GO:0030488">
    <property type="term" value="P:tRNA methylation"/>
    <property type="evidence" value="ECO:0007669"/>
    <property type="project" value="TreeGrafter"/>
</dbReference>
<dbReference type="EMBL" id="JAAZBX010000012">
    <property type="protein sequence ID" value="NLD25625.1"/>
    <property type="molecule type" value="Genomic_DNA"/>
</dbReference>
<dbReference type="GO" id="GO:0016423">
    <property type="term" value="F:tRNA (guanine) methyltransferase activity"/>
    <property type="evidence" value="ECO:0007669"/>
    <property type="project" value="TreeGrafter"/>
</dbReference>
<organism evidence="2 3">
    <name type="scientific">Candidatus Dojkabacteria bacterium</name>
    <dbReference type="NCBI Taxonomy" id="2099670"/>
    <lineage>
        <taxon>Bacteria</taxon>
        <taxon>Candidatus Dojkabacteria</taxon>
    </lineage>
</organism>
<name>A0A847D118_9BACT</name>
<dbReference type="AlphaFoldDB" id="A0A847D118"/>
<dbReference type="Proteomes" id="UP000545876">
    <property type="component" value="Unassembled WGS sequence"/>
</dbReference>